<evidence type="ECO:0000313" key="2">
    <source>
        <dbReference type="Proteomes" id="UP000324222"/>
    </source>
</evidence>
<dbReference type="EMBL" id="VSRR010010697">
    <property type="protein sequence ID" value="MPC52199.1"/>
    <property type="molecule type" value="Genomic_DNA"/>
</dbReference>
<evidence type="ECO:0000313" key="1">
    <source>
        <dbReference type="EMBL" id="MPC52199.1"/>
    </source>
</evidence>
<sequence>MTSALTAPVRGCEVARPLMVGAARRRHHPAVLPAWPAAHRPSPPRAALREAHHTRPAALALPLLSDIHNPGQDKPLAARGLGDPVCVAPPRAARWPRPRRSAPPLRHSPAFTADLKFLRSPSSLRLPPVTSRRPCDTLRVEGQGEGVSGGQRCSRPCCGPDKAIIRCPVFPASHHALAPPLTKRRTRFPAQTRLSVSMCWVVEVVFVVFPPLALRRWCQGSEVPSQGASLVWKHRSFPPLVAAASLKETQVKFVSFC</sequence>
<comment type="caution">
    <text evidence="1">The sequence shown here is derived from an EMBL/GenBank/DDBJ whole genome shotgun (WGS) entry which is preliminary data.</text>
</comment>
<dbReference type="AlphaFoldDB" id="A0A5B7G3S5"/>
<proteinExistence type="predicted"/>
<accession>A0A5B7G3S5</accession>
<protein>
    <submittedName>
        <fullName evidence="1">Uncharacterized protein</fullName>
    </submittedName>
</protein>
<gene>
    <name evidence="1" type="ORF">E2C01_046062</name>
</gene>
<reference evidence="1 2" key="1">
    <citation type="submission" date="2019-05" db="EMBL/GenBank/DDBJ databases">
        <title>Another draft genome of Portunus trituberculatus and its Hox gene families provides insights of decapod evolution.</title>
        <authorList>
            <person name="Jeong J.-H."/>
            <person name="Song I."/>
            <person name="Kim S."/>
            <person name="Choi T."/>
            <person name="Kim D."/>
            <person name="Ryu S."/>
            <person name="Kim W."/>
        </authorList>
    </citation>
    <scope>NUCLEOTIDE SEQUENCE [LARGE SCALE GENOMIC DNA]</scope>
    <source>
        <tissue evidence="1">Muscle</tissue>
    </source>
</reference>
<organism evidence="1 2">
    <name type="scientific">Portunus trituberculatus</name>
    <name type="common">Swimming crab</name>
    <name type="synonym">Neptunus trituberculatus</name>
    <dbReference type="NCBI Taxonomy" id="210409"/>
    <lineage>
        <taxon>Eukaryota</taxon>
        <taxon>Metazoa</taxon>
        <taxon>Ecdysozoa</taxon>
        <taxon>Arthropoda</taxon>
        <taxon>Crustacea</taxon>
        <taxon>Multicrustacea</taxon>
        <taxon>Malacostraca</taxon>
        <taxon>Eumalacostraca</taxon>
        <taxon>Eucarida</taxon>
        <taxon>Decapoda</taxon>
        <taxon>Pleocyemata</taxon>
        <taxon>Brachyura</taxon>
        <taxon>Eubrachyura</taxon>
        <taxon>Portunoidea</taxon>
        <taxon>Portunidae</taxon>
        <taxon>Portuninae</taxon>
        <taxon>Portunus</taxon>
    </lineage>
</organism>
<name>A0A5B7G3S5_PORTR</name>
<keyword evidence="2" id="KW-1185">Reference proteome</keyword>
<dbReference type="Proteomes" id="UP000324222">
    <property type="component" value="Unassembled WGS sequence"/>
</dbReference>